<name>A0A6P3ZS33_ZIZJJ</name>
<dbReference type="Gene3D" id="3.30.565.10">
    <property type="entry name" value="Histidine kinase-like ATPase, C-terminal domain"/>
    <property type="match status" value="1"/>
</dbReference>
<evidence type="ECO:0000259" key="1">
    <source>
        <dbReference type="Pfam" id="PF25794"/>
    </source>
</evidence>
<dbReference type="SUPFAM" id="SSF55874">
    <property type="entry name" value="ATPase domain of HSP90 chaperone/DNA topoisomerase II/histidine kinase"/>
    <property type="match status" value="1"/>
</dbReference>
<dbReference type="InParanoid" id="A0A6P3ZS33"/>
<evidence type="ECO:0000313" key="2">
    <source>
        <dbReference type="Proteomes" id="UP001652623"/>
    </source>
</evidence>
<feature type="domain" description="Sacsin/Nov" evidence="1">
    <location>
        <begin position="27"/>
        <end position="144"/>
    </location>
</feature>
<dbReference type="InterPro" id="IPR058210">
    <property type="entry name" value="SACS/Nov_dom"/>
</dbReference>
<dbReference type="InterPro" id="IPR036890">
    <property type="entry name" value="HATPase_C_sf"/>
</dbReference>
<organism evidence="2 3">
    <name type="scientific">Ziziphus jujuba</name>
    <name type="common">Chinese jujube</name>
    <name type="synonym">Ziziphus sativa</name>
    <dbReference type="NCBI Taxonomy" id="326968"/>
    <lineage>
        <taxon>Eukaryota</taxon>
        <taxon>Viridiplantae</taxon>
        <taxon>Streptophyta</taxon>
        <taxon>Embryophyta</taxon>
        <taxon>Tracheophyta</taxon>
        <taxon>Spermatophyta</taxon>
        <taxon>Magnoliopsida</taxon>
        <taxon>eudicotyledons</taxon>
        <taxon>Gunneridae</taxon>
        <taxon>Pentapetalae</taxon>
        <taxon>rosids</taxon>
        <taxon>fabids</taxon>
        <taxon>Rosales</taxon>
        <taxon>Rhamnaceae</taxon>
        <taxon>Paliureae</taxon>
        <taxon>Ziziphus</taxon>
    </lineage>
</organism>
<dbReference type="GeneID" id="107418096"/>
<dbReference type="PANTHER" id="PTHR32387">
    <property type="entry name" value="WU:FJ29H11"/>
    <property type="match status" value="1"/>
</dbReference>
<keyword evidence="2" id="KW-1185">Reference proteome</keyword>
<gene>
    <name evidence="3" type="primary">LOC107418096</name>
</gene>
<dbReference type="RefSeq" id="XP_015882255.4">
    <property type="nucleotide sequence ID" value="XM_016026769.4"/>
</dbReference>
<accession>A0A6P3ZS33</accession>
<reference evidence="2" key="1">
    <citation type="submission" date="2025-05" db="UniProtKB">
        <authorList>
            <consortium name="RefSeq"/>
        </authorList>
    </citation>
    <scope>NUCLEOTIDE SEQUENCE [LARGE SCALE GENOMIC DNA]</scope>
</reference>
<dbReference type="KEGG" id="zju:107418096"/>
<dbReference type="Proteomes" id="UP001652623">
    <property type="component" value="Chromosome 2"/>
</dbReference>
<evidence type="ECO:0000313" key="3">
    <source>
        <dbReference type="RefSeq" id="XP_015882255.4"/>
    </source>
</evidence>
<dbReference type="FunCoup" id="A0A6P3ZS33">
    <property type="interactions" value="68"/>
</dbReference>
<dbReference type="InterPro" id="IPR052957">
    <property type="entry name" value="Auxin_embryo_med"/>
</dbReference>
<dbReference type="PANTHER" id="PTHR32387:SF3">
    <property type="entry name" value="ATP_DNA BINDING PROTEIN"/>
    <property type="match status" value="1"/>
</dbReference>
<dbReference type="Pfam" id="PF25794">
    <property type="entry name" value="SACS"/>
    <property type="match status" value="1"/>
</dbReference>
<reference evidence="3" key="2">
    <citation type="submission" date="2025-08" db="UniProtKB">
        <authorList>
            <consortium name="RefSeq"/>
        </authorList>
    </citation>
    <scope>IDENTIFICATION</scope>
    <source>
        <tissue evidence="3">Seedling</tissue>
    </source>
</reference>
<dbReference type="NCBIfam" id="NF047352">
    <property type="entry name" value="P_loop_sacsin"/>
    <property type="match status" value="1"/>
</dbReference>
<protein>
    <submittedName>
        <fullName evidence="3">Uncharacterized protein LOC107418096</fullName>
    </submittedName>
</protein>
<proteinExistence type="predicted"/>
<sequence>MSMAKQHIEKIRRTKFSIGGETNPLTEDLHQAVKNLSAELYAKDVHFLMELIQNAEDNEYMEDVDPSLEFVITSRDITETGAPATLLIFNNERGFSDKNIESICSVGRSTKKGFRKRGYIGEKGIGFKSVFLISASPYIFSNGYQIRFNENPCPHCSLGYIVPEWVDENPTLSDIKQIYGSNSALPTTVVILPLKPDKVKPVKQQLSSIHPEVLLFLSKIKRLSVREDNDDPRLNNVNAISILSETDFVQRKDFDAESYTLHLSAEENSKDSGNECRYYMWKQKFPVRQDCRVERRMEVEEWVITLAFPFGERPNRGMQSPGVYAFLPTEMVTNFPFIIQADFLLASSRETILLDNKWNKGILECVPLAFINAFISLVKTTGDAPAFNLPQLFGFLPIDSSNYQEFNLVRESIKAKVVEENIVPSESHTEQKFFYKPREVGRLMPAFWSILNKARTQGVSLLKLSSHGKYILSYSFDKQKYDHILGFLGVEPVDNEWYAKCIQGSNLVEGVSEAVYIELLQFIADNWSSKLFNTNIKNIPLIKYVDHDGKESIRSINGSKNWNGQRLVFISQKPEHISWLINCNGEFRSVSSWFFMPKSTQEALRSKKDSLLEWLGIQVGVDIVNVYDYAGLLKNSLGNERKSVVAYVHFLYHSLSKNYISFQEVGYLCGNNIPLVNSYGSVIKQKNGVLVPANGSNWSRLIESNLWRENDYVELGEDYLKQGYFAGEFTAAGTLVNFLRAHAGASDVPYISLPNAQIPAASAPLTKDNAFLLLKWIRWQKGLPIPDKFLTSIREGSWLTVKLNGSRGYRPPEQSFLPTSSWGNILQNGSVLVDIPLIDLSYYGKEINNYMDELKIIGVMTEYGEACKFIGKHLMHLATTSTLSRSYVFSILHFIRFLRTNYLSPEEFVDSIRGRRWLKTSCGDKAPVESVLFKKEWEPASKISDIPFIDQDYYGKEIYHFEPELQLLGVVVDFSGSHQLIVNYLKPPSRLTSLTNEAFLLMLECMRLLGSPHKLVSALKGTKCLKTNVGYKSPSETFYYHYEWGCLLHVFNGLPLMDKNFYGIRIYCFEDELKKIGVIVEFEEAAKVFARYFRAYGSKGSITKENVASFLSCYRKLKGTPHKFPTEVKKCIREEKWLRTRLGDYRSPSDCILFGPDWESIYPITLLPFIDDSDKWYGKEIHQFKGELKSMGAVVDFKDGAKFVANGLYLPRDPSSIAPASALSFLECIKILLSEQRYSFPDAFMKKVSQAWLKTHAGYRPPNKCLLFDSKWGNYLKQTDGPFIDEQFYGSTIRSYRKELNAIGVIVDVEKGCSLIASHLDAHFEFPTMVRIYSYLSDFKWEPDSVDGRRIWIPHGNQNGKWVTPEDCVVSDKSGLFSLQLIALDKYYKQNLLVFFSTAFQVKSSPDFDDYFQLWKGWESSGHNLSHDECCKFWGYVTKHWNSKTEKALADGLVKVPVNSGSDGILLSNKNDVFIADDLQLKDLFEQSSSHPIFVWYPQPSLPSLPRTKLLEIFQKIGVRTISESVQKEEISMRNGIEPELVIPWNIFMGKGMVKLILGFLAGPTINMEAERRNKAVQGLLNLTVNETADPITVSYNLSLSSGENMNVTASRMIRWDKESSKFFTQKIDRSKGHKYIIEFATCFSEVISEGILWENSDHIDELTELIKLAFVLEFNEEAVTFLMKSKNVQIFVEDEDFLASAFPSG</sequence>